<comment type="catalytic activity">
    <reaction evidence="6">
        <text>O-phospho-L-seryl-[protein] + H2O = L-seryl-[protein] + phosphate</text>
        <dbReference type="Rhea" id="RHEA:20629"/>
        <dbReference type="Rhea" id="RHEA-COMP:9863"/>
        <dbReference type="Rhea" id="RHEA-COMP:11604"/>
        <dbReference type="ChEBI" id="CHEBI:15377"/>
        <dbReference type="ChEBI" id="CHEBI:29999"/>
        <dbReference type="ChEBI" id="CHEBI:43474"/>
        <dbReference type="ChEBI" id="CHEBI:83421"/>
        <dbReference type="EC" id="3.1.3.16"/>
    </reaction>
</comment>
<dbReference type="GO" id="GO:0046872">
    <property type="term" value="F:metal ion binding"/>
    <property type="evidence" value="ECO:0007669"/>
    <property type="project" value="UniProtKB-KW"/>
</dbReference>
<dbReference type="InterPro" id="IPR050341">
    <property type="entry name" value="PP1_catalytic_subunit"/>
</dbReference>
<gene>
    <name evidence="11" type="ORF">MSPICULIGERA_LOCUS22129</name>
</gene>
<comment type="caution">
    <text evidence="11">The sequence shown here is derived from an EMBL/GenBank/DDBJ whole genome shotgun (WGS) entry which is preliminary data.</text>
</comment>
<evidence type="ECO:0000256" key="5">
    <source>
        <dbReference type="ARBA" id="ARBA00023211"/>
    </source>
</evidence>
<dbReference type="GO" id="GO:0004722">
    <property type="term" value="F:protein serine/threonine phosphatase activity"/>
    <property type="evidence" value="ECO:0007669"/>
    <property type="project" value="UniProtKB-EC"/>
</dbReference>
<dbReference type="EC" id="3.1.3.16" evidence="8"/>
<evidence type="ECO:0000256" key="8">
    <source>
        <dbReference type="RuleBase" id="RU004273"/>
    </source>
</evidence>
<evidence type="ECO:0000313" key="11">
    <source>
        <dbReference type="EMBL" id="CAJ0584062.1"/>
    </source>
</evidence>
<keyword evidence="12" id="KW-1185">Reference proteome</keyword>
<sequence length="358" mass="40640">MKRKTKIIDISLQKAWKSRQQQPDEPEKKTNFVLEEVPRSFAGLTERLRAKFSSPDCLFADKEKPYYNPDADDIWCLCDGVLRFLRREKGVARPKGRTIVVGDLDGNLSELWRIIHAWLLDVVDGGPGQNIIFLGNIIGGRGNHQLECLLMILTYKALYPFQVFIVRGNHEDNDDYTTFQADVIKRGLPVVGLIDGRILCMHGMISMELTKEMLQQASALERSIRKSRILRAQSHAKTRHVLGPKGIKEAMDRLDVEFVLRSHQMMTNGVRRFANMPVATVFSSSFHGDKKNLGAVLFVDPQQNGIAPIFIVSMDDKIETQEEFDEKLREGWKVDDYSTPPESATVRGKPQAQKDGTK</sequence>
<dbReference type="CDD" id="cd00144">
    <property type="entry name" value="MPP_PPP_family"/>
    <property type="match status" value="1"/>
</dbReference>
<evidence type="ECO:0000256" key="7">
    <source>
        <dbReference type="ARBA" id="ARBA00048336"/>
    </source>
</evidence>
<proteinExistence type="inferred from homology"/>
<keyword evidence="5" id="KW-0464">Manganese</keyword>
<evidence type="ECO:0000313" key="12">
    <source>
        <dbReference type="Proteomes" id="UP001177023"/>
    </source>
</evidence>
<name>A0AA36DAU7_9BILA</name>
<dbReference type="EMBL" id="CATQJA010002677">
    <property type="protein sequence ID" value="CAJ0584062.1"/>
    <property type="molecule type" value="Genomic_DNA"/>
</dbReference>
<keyword evidence="2" id="KW-0479">Metal-binding</keyword>
<keyword evidence="4" id="KW-0904">Protein phosphatase</keyword>
<dbReference type="GO" id="GO:0005634">
    <property type="term" value="C:nucleus"/>
    <property type="evidence" value="ECO:0007669"/>
    <property type="project" value="TreeGrafter"/>
</dbReference>
<organism evidence="11 12">
    <name type="scientific">Mesorhabditis spiculigera</name>
    <dbReference type="NCBI Taxonomy" id="96644"/>
    <lineage>
        <taxon>Eukaryota</taxon>
        <taxon>Metazoa</taxon>
        <taxon>Ecdysozoa</taxon>
        <taxon>Nematoda</taxon>
        <taxon>Chromadorea</taxon>
        <taxon>Rhabditida</taxon>
        <taxon>Rhabditina</taxon>
        <taxon>Rhabditomorpha</taxon>
        <taxon>Rhabditoidea</taxon>
        <taxon>Rhabditidae</taxon>
        <taxon>Mesorhabditinae</taxon>
        <taxon>Mesorhabditis</taxon>
    </lineage>
</organism>
<dbReference type="PROSITE" id="PS00125">
    <property type="entry name" value="SER_THR_PHOSPHATASE"/>
    <property type="match status" value="1"/>
</dbReference>
<dbReference type="Proteomes" id="UP001177023">
    <property type="component" value="Unassembled WGS sequence"/>
</dbReference>
<evidence type="ECO:0000256" key="6">
    <source>
        <dbReference type="ARBA" id="ARBA00047761"/>
    </source>
</evidence>
<comment type="cofactor">
    <cofactor evidence="1">
        <name>Mn(2+)</name>
        <dbReference type="ChEBI" id="CHEBI:29035"/>
    </cofactor>
</comment>
<feature type="domain" description="Serine/threonine specific protein phosphatases" evidence="10">
    <location>
        <begin position="166"/>
        <end position="171"/>
    </location>
</feature>
<evidence type="ECO:0000256" key="4">
    <source>
        <dbReference type="ARBA" id="ARBA00022912"/>
    </source>
</evidence>
<feature type="region of interest" description="Disordered" evidence="9">
    <location>
        <begin position="329"/>
        <end position="358"/>
    </location>
</feature>
<dbReference type="InterPro" id="IPR029052">
    <property type="entry name" value="Metallo-depent_PP-like"/>
</dbReference>
<evidence type="ECO:0000256" key="9">
    <source>
        <dbReference type="SAM" id="MobiDB-lite"/>
    </source>
</evidence>
<dbReference type="AlphaFoldDB" id="A0AA36DAU7"/>
<keyword evidence="3 8" id="KW-0378">Hydrolase</keyword>
<dbReference type="PANTHER" id="PTHR11668:SF300">
    <property type="entry name" value="SERINE_THREONINE-PROTEIN PHOSPHATASE"/>
    <property type="match status" value="1"/>
</dbReference>
<dbReference type="InterPro" id="IPR006186">
    <property type="entry name" value="Ser/Thr-sp_prot-phosphatase"/>
</dbReference>
<evidence type="ECO:0000256" key="2">
    <source>
        <dbReference type="ARBA" id="ARBA00022723"/>
    </source>
</evidence>
<comment type="similarity">
    <text evidence="8">Belongs to the PPP phosphatase family.</text>
</comment>
<dbReference type="Pfam" id="PF00149">
    <property type="entry name" value="Metallophos"/>
    <property type="match status" value="1"/>
</dbReference>
<dbReference type="GO" id="GO:0005737">
    <property type="term" value="C:cytoplasm"/>
    <property type="evidence" value="ECO:0007669"/>
    <property type="project" value="TreeGrafter"/>
</dbReference>
<dbReference type="SUPFAM" id="SSF56300">
    <property type="entry name" value="Metallo-dependent phosphatases"/>
    <property type="match status" value="1"/>
</dbReference>
<comment type="catalytic activity">
    <reaction evidence="7 8">
        <text>O-phospho-L-threonyl-[protein] + H2O = L-threonyl-[protein] + phosphate</text>
        <dbReference type="Rhea" id="RHEA:47004"/>
        <dbReference type="Rhea" id="RHEA-COMP:11060"/>
        <dbReference type="Rhea" id="RHEA-COMP:11605"/>
        <dbReference type="ChEBI" id="CHEBI:15377"/>
        <dbReference type="ChEBI" id="CHEBI:30013"/>
        <dbReference type="ChEBI" id="CHEBI:43474"/>
        <dbReference type="ChEBI" id="CHEBI:61977"/>
        <dbReference type="EC" id="3.1.3.16"/>
    </reaction>
</comment>
<evidence type="ECO:0000259" key="10">
    <source>
        <dbReference type="PROSITE" id="PS00125"/>
    </source>
</evidence>
<evidence type="ECO:0000256" key="3">
    <source>
        <dbReference type="ARBA" id="ARBA00022801"/>
    </source>
</evidence>
<accession>A0AA36DAU7</accession>
<evidence type="ECO:0000256" key="1">
    <source>
        <dbReference type="ARBA" id="ARBA00001936"/>
    </source>
</evidence>
<protein>
    <recommendedName>
        <fullName evidence="8">Serine/threonine-protein phosphatase</fullName>
        <ecNumber evidence="8">3.1.3.16</ecNumber>
    </recommendedName>
</protein>
<dbReference type="SMART" id="SM00156">
    <property type="entry name" value="PP2Ac"/>
    <property type="match status" value="1"/>
</dbReference>
<feature type="non-terminal residue" evidence="11">
    <location>
        <position position="1"/>
    </location>
</feature>
<dbReference type="PANTHER" id="PTHR11668">
    <property type="entry name" value="SERINE/THREONINE PROTEIN PHOSPHATASE"/>
    <property type="match status" value="1"/>
</dbReference>
<dbReference type="Gene3D" id="3.60.21.10">
    <property type="match status" value="2"/>
</dbReference>
<reference evidence="11" key="1">
    <citation type="submission" date="2023-06" db="EMBL/GenBank/DDBJ databases">
        <authorList>
            <person name="Delattre M."/>
        </authorList>
    </citation>
    <scope>NUCLEOTIDE SEQUENCE</scope>
    <source>
        <strain evidence="11">AF72</strain>
    </source>
</reference>
<dbReference type="InterPro" id="IPR004843">
    <property type="entry name" value="Calcineurin-like_PHP"/>
</dbReference>